<protein>
    <submittedName>
        <fullName evidence="1">Uncharacterized protein</fullName>
    </submittedName>
</protein>
<evidence type="ECO:0000313" key="1">
    <source>
        <dbReference type="EMBL" id="ACJ28682.1"/>
    </source>
</evidence>
<dbReference type="Proteomes" id="UP000000753">
    <property type="component" value="Chromosome"/>
</dbReference>
<reference evidence="1 2" key="1">
    <citation type="journal article" date="2008" name="PLoS ONE">
        <title>Environmental adaptation: genomic analysis of the piezotolerant and psychrotolerant deep-sea iron reducing bacterium Shewanella piezotolerans WP3.</title>
        <authorList>
            <person name="Wang F."/>
            <person name="Wang J."/>
            <person name="Jian H."/>
            <person name="Zhang B."/>
            <person name="Li S."/>
            <person name="Wang F."/>
            <person name="Zeng X."/>
            <person name="Gao L."/>
            <person name="Bartlett D.H."/>
            <person name="Yu J."/>
            <person name="Hu S."/>
            <person name="Xiao X."/>
        </authorList>
    </citation>
    <scope>NUCLEOTIDE SEQUENCE [LARGE SCALE GENOMIC DNA]</scope>
    <source>
        <strain evidence="2">WP3 / JCM 13877</strain>
    </source>
</reference>
<gene>
    <name evidence="1" type="ordered locus">swp_1924</name>
</gene>
<accession>B8CLN2</accession>
<sequence length="37" mass="4017">MSLTLKGDLNSRFVINLVNNANKAGLDVINSSDILQQ</sequence>
<dbReference type="EMBL" id="CP000472">
    <property type="protein sequence ID" value="ACJ28682.1"/>
    <property type="molecule type" value="Genomic_DNA"/>
</dbReference>
<keyword evidence="2" id="KW-1185">Reference proteome</keyword>
<evidence type="ECO:0000313" key="2">
    <source>
        <dbReference type="Proteomes" id="UP000000753"/>
    </source>
</evidence>
<organism evidence="1 2">
    <name type="scientific">Shewanella piezotolerans (strain WP3 / JCM 13877)</name>
    <dbReference type="NCBI Taxonomy" id="225849"/>
    <lineage>
        <taxon>Bacteria</taxon>
        <taxon>Pseudomonadati</taxon>
        <taxon>Pseudomonadota</taxon>
        <taxon>Gammaproteobacteria</taxon>
        <taxon>Alteromonadales</taxon>
        <taxon>Shewanellaceae</taxon>
        <taxon>Shewanella</taxon>
    </lineage>
</organism>
<dbReference type="KEGG" id="swp:swp_1924"/>
<dbReference type="HOGENOM" id="CLU_3348569_0_0_6"/>
<dbReference type="AlphaFoldDB" id="B8CLN2"/>
<proteinExistence type="predicted"/>
<name>B8CLN2_SHEPW</name>